<proteinExistence type="predicted"/>
<comment type="caution">
    <text evidence="2">The sequence shown here is derived from an EMBL/GenBank/DDBJ whole genome shotgun (WGS) entry which is preliminary data.</text>
</comment>
<evidence type="ECO:0000256" key="1">
    <source>
        <dbReference type="SAM" id="Coils"/>
    </source>
</evidence>
<evidence type="ECO:0000313" key="3">
    <source>
        <dbReference type="Proteomes" id="UP001183817"/>
    </source>
</evidence>
<feature type="coiled-coil region" evidence="1">
    <location>
        <begin position="87"/>
        <end position="114"/>
    </location>
</feature>
<protein>
    <submittedName>
        <fullName evidence="2">Flagellar FliJ protein</fullName>
    </submittedName>
</protein>
<accession>A0ABU2BMR7</accession>
<keyword evidence="2" id="KW-0969">Cilium</keyword>
<keyword evidence="1" id="KW-0175">Coiled coil</keyword>
<dbReference type="EMBL" id="JAVDYI010000001">
    <property type="protein sequence ID" value="MDR7359942.1"/>
    <property type="molecule type" value="Genomic_DNA"/>
</dbReference>
<name>A0ABU2BMR7_9MICC</name>
<sequence length="141" mass="15390">MSKGFALSGLLRLRGLQETKAAGDLAAANRSLRQRTMERNAMRDAMAAPERAPVDSETLMALVASRASTRGMLLELDTLVSSLDGKAEEARETHGQARKELKALEKLADRHEVRVRTEALSREQLLLDDLGATSAYEGKTP</sequence>
<dbReference type="InterPro" id="IPR053716">
    <property type="entry name" value="Flag_assembly_chemotaxis_eff"/>
</dbReference>
<keyword evidence="2" id="KW-0282">Flagellum</keyword>
<gene>
    <name evidence="2" type="ORF">J2S64_003633</name>
</gene>
<dbReference type="RefSeq" id="WP_310292589.1">
    <property type="nucleotide sequence ID" value="NZ_BAAAWO010000001.1"/>
</dbReference>
<evidence type="ECO:0000313" key="2">
    <source>
        <dbReference type="EMBL" id="MDR7359942.1"/>
    </source>
</evidence>
<dbReference type="Gene3D" id="1.10.287.1700">
    <property type="match status" value="1"/>
</dbReference>
<reference evidence="2 3" key="1">
    <citation type="submission" date="2023-07" db="EMBL/GenBank/DDBJ databases">
        <title>Sequencing the genomes of 1000 actinobacteria strains.</title>
        <authorList>
            <person name="Klenk H.-P."/>
        </authorList>
    </citation>
    <scope>NUCLEOTIDE SEQUENCE [LARGE SCALE GENOMIC DNA]</scope>
    <source>
        <strain evidence="2 3">DSM 20167</strain>
    </source>
</reference>
<organism evidence="2 3">
    <name type="scientific">Paeniglutamicibacter sulfureus</name>
    <dbReference type="NCBI Taxonomy" id="43666"/>
    <lineage>
        <taxon>Bacteria</taxon>
        <taxon>Bacillati</taxon>
        <taxon>Actinomycetota</taxon>
        <taxon>Actinomycetes</taxon>
        <taxon>Micrococcales</taxon>
        <taxon>Micrococcaceae</taxon>
        <taxon>Paeniglutamicibacter</taxon>
    </lineage>
</organism>
<keyword evidence="2" id="KW-0966">Cell projection</keyword>
<dbReference type="Proteomes" id="UP001183817">
    <property type="component" value="Unassembled WGS sequence"/>
</dbReference>
<keyword evidence="3" id="KW-1185">Reference proteome</keyword>